<comment type="similarity">
    <text evidence="2 11">Belongs to the syndecan proteoglycan family.</text>
</comment>
<evidence type="ECO:0000313" key="17">
    <source>
        <dbReference type="Proteomes" id="UP000472263"/>
    </source>
</evidence>
<dbReference type="GO" id="GO:0009986">
    <property type="term" value="C:cell surface"/>
    <property type="evidence" value="ECO:0007669"/>
    <property type="project" value="TreeGrafter"/>
</dbReference>
<proteinExistence type="inferred from homology"/>
<evidence type="ECO:0000256" key="11">
    <source>
        <dbReference type="RuleBase" id="RU000649"/>
    </source>
</evidence>
<feature type="region of interest" description="Disordered" evidence="12">
    <location>
        <begin position="85"/>
        <end position="177"/>
    </location>
</feature>
<protein>
    <recommendedName>
        <fullName evidence="11">Syndecan</fullName>
    </recommendedName>
</protein>
<dbReference type="InterPro" id="IPR027789">
    <property type="entry name" value="Syndecan/Neurexin_dom"/>
</dbReference>
<dbReference type="AlphaFoldDB" id="A0A667YBM2"/>
<feature type="domain" description="Syndecan/Neurexin" evidence="15">
    <location>
        <begin position="234"/>
        <end position="295"/>
    </location>
</feature>
<dbReference type="GO" id="GO:0016477">
    <property type="term" value="P:cell migration"/>
    <property type="evidence" value="ECO:0007669"/>
    <property type="project" value="TreeGrafter"/>
</dbReference>
<dbReference type="InterPro" id="IPR030479">
    <property type="entry name" value="Syndecan_CS"/>
</dbReference>
<dbReference type="RefSeq" id="XP_029928598.1">
    <property type="nucleotide sequence ID" value="XM_030072738.1"/>
</dbReference>
<feature type="chain" id="PRO_5025591042" description="Syndecan" evidence="14">
    <location>
        <begin position="16"/>
        <end position="297"/>
    </location>
</feature>
<organism evidence="16 17">
    <name type="scientific">Myripristis murdjan</name>
    <name type="common">pinecone soldierfish</name>
    <dbReference type="NCBI Taxonomy" id="586833"/>
    <lineage>
        <taxon>Eukaryota</taxon>
        <taxon>Metazoa</taxon>
        <taxon>Chordata</taxon>
        <taxon>Craniata</taxon>
        <taxon>Vertebrata</taxon>
        <taxon>Euteleostomi</taxon>
        <taxon>Actinopterygii</taxon>
        <taxon>Neopterygii</taxon>
        <taxon>Teleostei</taxon>
        <taxon>Neoteleostei</taxon>
        <taxon>Acanthomorphata</taxon>
        <taxon>Holocentriformes</taxon>
        <taxon>Holocentridae</taxon>
        <taxon>Myripristis</taxon>
    </lineage>
</organism>
<dbReference type="InterPro" id="IPR001050">
    <property type="entry name" value="Syndecan"/>
</dbReference>
<feature type="compositionally biased region" description="Polar residues" evidence="12">
    <location>
        <begin position="110"/>
        <end position="123"/>
    </location>
</feature>
<dbReference type="GO" id="GO:0016020">
    <property type="term" value="C:membrane"/>
    <property type="evidence" value="ECO:0007669"/>
    <property type="project" value="UniProtKB-SubCell"/>
</dbReference>
<comment type="similarity">
    <text evidence="3">Belongs to the neurexin family.</text>
</comment>
<evidence type="ECO:0000256" key="8">
    <source>
        <dbReference type="ARBA" id="ARBA00023136"/>
    </source>
</evidence>
<gene>
    <name evidence="16" type="primary">LOC115374028</name>
</gene>
<keyword evidence="4 11" id="KW-0812">Transmembrane</keyword>
<sequence>MRNLWLLFVVGVATGFISEKLLVSSQSSPADDLYLEGRPSGDFPVDDEDNEDFGSGSGSGYYSLNDVLDKDESFRRFLFNASEATPIQEMSPNEPTTTADAPPNPPTTAGSSQDLPTTVEDTATSSDTLTEEKDTELENTRLSPTADWFASSASPDSATLPPSKTPTIKSNTDVGLNKDTMDNSLPEDNSDDLIAKTSGDELLNKVVQDNEIGKDGQGSRLYEMDDPEEVTSENLWERTEVLAAVIACGVVGFLCAVFLLLLLAYRMKKKDEGSYDLGDTKVPPTAYQKAPTKEFYA</sequence>
<dbReference type="GeneID" id="115374028"/>
<dbReference type="PROSITE" id="PS00964">
    <property type="entry name" value="SYNDECAN"/>
    <property type="match status" value="1"/>
</dbReference>
<evidence type="ECO:0000256" key="9">
    <source>
        <dbReference type="ARBA" id="ARBA00023180"/>
    </source>
</evidence>
<dbReference type="InParanoid" id="A0A667YBM2"/>
<dbReference type="PANTHER" id="PTHR10915">
    <property type="entry name" value="SYNDECAN"/>
    <property type="match status" value="1"/>
</dbReference>
<dbReference type="GeneTree" id="ENSGT00940000157222"/>
<evidence type="ECO:0000256" key="14">
    <source>
        <dbReference type="SAM" id="SignalP"/>
    </source>
</evidence>
<keyword evidence="5 14" id="KW-0732">Signal</keyword>
<evidence type="ECO:0000256" key="1">
    <source>
        <dbReference type="ARBA" id="ARBA00004479"/>
    </source>
</evidence>
<evidence type="ECO:0000256" key="7">
    <source>
        <dbReference type="ARBA" id="ARBA00022989"/>
    </source>
</evidence>
<evidence type="ECO:0000256" key="4">
    <source>
        <dbReference type="ARBA" id="ARBA00022692"/>
    </source>
</evidence>
<evidence type="ECO:0000256" key="3">
    <source>
        <dbReference type="ARBA" id="ARBA00010241"/>
    </source>
</evidence>
<keyword evidence="17" id="KW-1185">Reference proteome</keyword>
<reference evidence="16" key="3">
    <citation type="submission" date="2025-09" db="UniProtKB">
        <authorList>
            <consortium name="Ensembl"/>
        </authorList>
    </citation>
    <scope>IDENTIFICATION</scope>
</reference>
<comment type="function">
    <text evidence="11">Cell surface proteoglycan.</text>
</comment>
<reference evidence="16" key="2">
    <citation type="submission" date="2025-08" db="UniProtKB">
        <authorList>
            <consortium name="Ensembl"/>
        </authorList>
    </citation>
    <scope>IDENTIFICATION</scope>
</reference>
<dbReference type="PANTHER" id="PTHR10915:SF6">
    <property type="entry name" value="SYNDECAN-2"/>
    <property type="match status" value="1"/>
</dbReference>
<feature type="compositionally biased region" description="Polar residues" evidence="12">
    <location>
        <begin position="151"/>
        <end position="174"/>
    </location>
</feature>
<evidence type="ECO:0000259" key="15">
    <source>
        <dbReference type="Pfam" id="PF01034"/>
    </source>
</evidence>
<dbReference type="Ensembl" id="ENSMMDT00005021950.1">
    <property type="protein sequence ID" value="ENSMMDP00005021464.1"/>
    <property type="gene ID" value="ENSMMDG00005010496.1"/>
</dbReference>
<dbReference type="Pfam" id="PF01034">
    <property type="entry name" value="Syndecan"/>
    <property type="match status" value="1"/>
</dbReference>
<evidence type="ECO:0000256" key="10">
    <source>
        <dbReference type="ARBA" id="ARBA00023207"/>
    </source>
</evidence>
<keyword evidence="8 13" id="KW-0472">Membrane</keyword>
<keyword evidence="10 11" id="KW-0357">Heparan sulfate</keyword>
<feature type="signal peptide" evidence="14">
    <location>
        <begin position="1"/>
        <end position="15"/>
    </location>
</feature>
<evidence type="ECO:0000313" key="16">
    <source>
        <dbReference type="Ensembl" id="ENSMMDP00005021464.1"/>
    </source>
</evidence>
<name>A0A667YBM2_9TELE</name>
<comment type="subcellular location">
    <subcellularLocation>
        <location evidence="1 11">Membrane</location>
        <topology evidence="1 11">Single-pass type I membrane protein</topology>
    </subcellularLocation>
</comment>
<keyword evidence="6 11" id="KW-0654">Proteoglycan</keyword>
<dbReference type="Proteomes" id="UP000472263">
    <property type="component" value="Chromosome 16"/>
</dbReference>
<feature type="compositionally biased region" description="Polar residues" evidence="12">
    <location>
        <begin position="85"/>
        <end position="94"/>
    </location>
</feature>
<evidence type="ECO:0000256" key="6">
    <source>
        <dbReference type="ARBA" id="ARBA00022974"/>
    </source>
</evidence>
<feature type="transmembrane region" description="Helical" evidence="13">
    <location>
        <begin position="241"/>
        <end position="265"/>
    </location>
</feature>
<feature type="region of interest" description="Disordered" evidence="12">
    <location>
        <begin position="28"/>
        <end position="62"/>
    </location>
</feature>
<dbReference type="OrthoDB" id="10044468at2759"/>
<evidence type="ECO:0000256" key="13">
    <source>
        <dbReference type="SAM" id="Phobius"/>
    </source>
</evidence>
<keyword evidence="7 13" id="KW-1133">Transmembrane helix</keyword>
<evidence type="ECO:0000256" key="2">
    <source>
        <dbReference type="ARBA" id="ARBA00005343"/>
    </source>
</evidence>
<reference evidence="16" key="1">
    <citation type="submission" date="2019-06" db="EMBL/GenBank/DDBJ databases">
        <authorList>
            <consortium name="Wellcome Sanger Institute Data Sharing"/>
        </authorList>
    </citation>
    <scope>NUCLEOTIDE SEQUENCE [LARGE SCALE GENOMIC DNA]</scope>
</reference>
<keyword evidence="9 11" id="KW-0325">Glycoprotein</keyword>
<evidence type="ECO:0000256" key="5">
    <source>
        <dbReference type="ARBA" id="ARBA00022729"/>
    </source>
</evidence>
<feature type="compositionally biased region" description="Basic and acidic residues" evidence="12">
    <location>
        <begin position="130"/>
        <end position="139"/>
    </location>
</feature>
<evidence type="ECO:0000256" key="12">
    <source>
        <dbReference type="SAM" id="MobiDB-lite"/>
    </source>
</evidence>
<accession>A0A667YBM2</accession>